<evidence type="ECO:0000313" key="3">
    <source>
        <dbReference type="EMBL" id="RWR11144.1"/>
    </source>
</evidence>
<proteinExistence type="predicted"/>
<dbReference type="AlphaFoldDB" id="A0A443ITW6"/>
<keyword evidence="1" id="KW-0175">Coiled coil</keyword>
<protein>
    <recommendedName>
        <fullName evidence="5">SPOR domain-containing protein</fullName>
    </recommendedName>
</protein>
<evidence type="ECO:0000256" key="2">
    <source>
        <dbReference type="SAM" id="Phobius"/>
    </source>
</evidence>
<organism evidence="3 4">
    <name type="scientific">Siminovitchia fortis</name>
    <dbReference type="NCBI Taxonomy" id="254758"/>
    <lineage>
        <taxon>Bacteria</taxon>
        <taxon>Bacillati</taxon>
        <taxon>Bacillota</taxon>
        <taxon>Bacilli</taxon>
        <taxon>Bacillales</taxon>
        <taxon>Bacillaceae</taxon>
        <taxon>Siminovitchia</taxon>
    </lineage>
</organism>
<name>A0A443ITW6_9BACI</name>
<keyword evidence="4" id="KW-1185">Reference proteome</keyword>
<comment type="caution">
    <text evidence="3">The sequence shown here is derived from an EMBL/GenBank/DDBJ whole genome shotgun (WGS) entry which is preliminary data.</text>
</comment>
<dbReference type="RefSeq" id="WP_120072710.1">
    <property type="nucleotide sequence ID" value="NZ_CP126113.1"/>
</dbReference>
<dbReference type="Proteomes" id="UP000273811">
    <property type="component" value="Unassembled WGS sequence"/>
</dbReference>
<dbReference type="OrthoDB" id="2966654at2"/>
<dbReference type="EMBL" id="QYTU02000017">
    <property type="protein sequence ID" value="RWR11144.1"/>
    <property type="molecule type" value="Genomic_DNA"/>
</dbReference>
<evidence type="ECO:0008006" key="5">
    <source>
        <dbReference type="Google" id="ProtNLM"/>
    </source>
</evidence>
<evidence type="ECO:0000256" key="1">
    <source>
        <dbReference type="SAM" id="Coils"/>
    </source>
</evidence>
<gene>
    <name evidence="3" type="ORF">D4N35_009125</name>
</gene>
<accession>A0A443ITW6</accession>
<keyword evidence="2" id="KW-1133">Transmembrane helix</keyword>
<feature type="transmembrane region" description="Helical" evidence="2">
    <location>
        <begin position="100"/>
        <end position="120"/>
    </location>
</feature>
<reference evidence="3" key="1">
    <citation type="submission" date="2018-12" db="EMBL/GenBank/DDBJ databases">
        <authorList>
            <person name="Sun L."/>
            <person name="Chen Z."/>
        </authorList>
    </citation>
    <scope>NUCLEOTIDE SEQUENCE [LARGE SCALE GENOMIC DNA]</scope>
    <source>
        <strain evidence="3">DSM 16012</strain>
    </source>
</reference>
<keyword evidence="2" id="KW-0812">Transmembrane</keyword>
<feature type="coiled-coil region" evidence="1">
    <location>
        <begin position="268"/>
        <end position="295"/>
    </location>
</feature>
<keyword evidence="2" id="KW-0472">Membrane</keyword>
<evidence type="ECO:0000313" key="4">
    <source>
        <dbReference type="Proteomes" id="UP000273811"/>
    </source>
</evidence>
<sequence length="344" mass="37957">MARKKRQAKKDMKIKINGKEQPLNEEVVIKDWSKAKKETAAAEERLENDEFEWVLPEKNIPEVPEFQPVQSIPEPKDQESSPKINIPKYFKKKFSPNKTGFLISSILAVAIGLGFGLFVLKLTVNPENGTTLTDAAPAVAPDSGKEQGAALTATMPGLSAAVIQGGVFSTEEAAENFSGEFTSKGLPTISLNVDEQQFLFIGISEDLASAKTLADDYKAQGIDVYAKEFIIPEKQIKVETKTEAEWMKEAPKLFAVLAKETADARFSGQINEQALQDTEKTIKNYEEKNIQQKVAVDLRNQLEDTIKQLGAYSASQNRESLAKAQQSLLTFLKVYYDASKGSSV</sequence>